<protein>
    <submittedName>
        <fullName evidence="2">DinB family protein</fullName>
    </submittedName>
</protein>
<dbReference type="SUPFAM" id="SSF109854">
    <property type="entry name" value="DinB/YfiT-like putative metalloenzymes"/>
    <property type="match status" value="1"/>
</dbReference>
<reference evidence="2 3" key="1">
    <citation type="submission" date="2020-12" db="EMBL/GenBank/DDBJ databases">
        <title>Bacterial novel species Pedobacter sp. SD-b isolated from soil.</title>
        <authorList>
            <person name="Jung H.-Y."/>
        </authorList>
    </citation>
    <scope>NUCLEOTIDE SEQUENCE [LARGE SCALE GENOMIC DNA]</scope>
    <source>
        <strain evidence="2 3">SD-b</strain>
    </source>
</reference>
<dbReference type="Gene3D" id="1.20.120.450">
    <property type="entry name" value="dinb family like domain"/>
    <property type="match status" value="1"/>
</dbReference>
<dbReference type="RefSeq" id="WP_200586014.1">
    <property type="nucleotide sequence ID" value="NZ_JAEHFY010000012.1"/>
</dbReference>
<comment type="caution">
    <text evidence="2">The sequence shown here is derived from an EMBL/GenBank/DDBJ whole genome shotgun (WGS) entry which is preliminary data.</text>
</comment>
<organism evidence="2 3">
    <name type="scientific">Pedobacter segetis</name>
    <dbReference type="NCBI Taxonomy" id="2793069"/>
    <lineage>
        <taxon>Bacteria</taxon>
        <taxon>Pseudomonadati</taxon>
        <taxon>Bacteroidota</taxon>
        <taxon>Sphingobacteriia</taxon>
        <taxon>Sphingobacteriales</taxon>
        <taxon>Sphingobacteriaceae</taxon>
        <taxon>Pedobacter</taxon>
    </lineage>
</organism>
<accession>A0ABS1BJY8</accession>
<feature type="domain" description="DinB-like" evidence="1">
    <location>
        <begin position="17"/>
        <end position="164"/>
    </location>
</feature>
<proteinExistence type="predicted"/>
<evidence type="ECO:0000259" key="1">
    <source>
        <dbReference type="Pfam" id="PF12867"/>
    </source>
</evidence>
<evidence type="ECO:0000313" key="3">
    <source>
        <dbReference type="Proteomes" id="UP000660024"/>
    </source>
</evidence>
<dbReference type="EMBL" id="JAEHFY010000012">
    <property type="protein sequence ID" value="MBK0383200.1"/>
    <property type="molecule type" value="Genomic_DNA"/>
</dbReference>
<sequence length="172" mass="20071">MSVKSDKEALLKSLKFYEEFLKTLNEDVFLTTPPIGGWSYSEVYSHILSANLLSFIALEKCLNKTAEIKTKKPDWRVRLILFLGKFPPGKLKAPKVIADLVKKISTEEARNQMVKIKKRITEMPVGFKNFDSNYKMKHPRLGYLDAKSWLRFMVIHTQHHERQIKRIVKSFS</sequence>
<dbReference type="InterPro" id="IPR034660">
    <property type="entry name" value="DinB/YfiT-like"/>
</dbReference>
<dbReference type="Proteomes" id="UP000660024">
    <property type="component" value="Unassembled WGS sequence"/>
</dbReference>
<keyword evidence="3" id="KW-1185">Reference proteome</keyword>
<dbReference type="InterPro" id="IPR024775">
    <property type="entry name" value="DinB-like"/>
</dbReference>
<name>A0ABS1BJY8_9SPHI</name>
<evidence type="ECO:0000313" key="2">
    <source>
        <dbReference type="EMBL" id="MBK0383200.1"/>
    </source>
</evidence>
<gene>
    <name evidence="2" type="ORF">I5M32_09540</name>
</gene>
<dbReference type="Pfam" id="PF12867">
    <property type="entry name" value="DinB_2"/>
    <property type="match status" value="1"/>
</dbReference>